<dbReference type="InterPro" id="IPR050186">
    <property type="entry name" value="TPT_transporter"/>
</dbReference>
<evidence type="ECO:0000256" key="2">
    <source>
        <dbReference type="ARBA" id="ARBA00022692"/>
    </source>
</evidence>
<dbReference type="Pfam" id="PF03151">
    <property type="entry name" value="TPT"/>
    <property type="match status" value="1"/>
</dbReference>
<dbReference type="Proteomes" id="UP001164746">
    <property type="component" value="Chromosome 8"/>
</dbReference>
<comment type="subcellular location">
    <subcellularLocation>
        <location evidence="1">Membrane</location>
        <topology evidence="1">Multi-pass membrane protein</topology>
    </subcellularLocation>
</comment>
<keyword evidence="8" id="KW-1185">Reference proteome</keyword>
<evidence type="ECO:0000256" key="4">
    <source>
        <dbReference type="ARBA" id="ARBA00023136"/>
    </source>
</evidence>
<reference evidence="7" key="1">
    <citation type="submission" date="2022-11" db="EMBL/GenBank/DDBJ databases">
        <title>Centuries of genome instability and evolution in soft-shell clam transmissible cancer (bioRxiv).</title>
        <authorList>
            <person name="Hart S.F.M."/>
            <person name="Yonemitsu M.A."/>
            <person name="Giersch R.M."/>
            <person name="Beal B.F."/>
            <person name="Arriagada G."/>
            <person name="Davis B.W."/>
            <person name="Ostrander E.A."/>
            <person name="Goff S.P."/>
            <person name="Metzger M.J."/>
        </authorList>
    </citation>
    <scope>NUCLEOTIDE SEQUENCE</scope>
    <source>
        <strain evidence="7">MELC-2E11</strain>
        <tissue evidence="7">Siphon/mantle</tissue>
    </source>
</reference>
<feature type="transmembrane region" description="Helical" evidence="5">
    <location>
        <begin position="144"/>
        <end position="164"/>
    </location>
</feature>
<feature type="transmembrane region" description="Helical" evidence="5">
    <location>
        <begin position="329"/>
        <end position="349"/>
    </location>
</feature>
<dbReference type="EMBL" id="CP111019">
    <property type="protein sequence ID" value="WAR12966.1"/>
    <property type="molecule type" value="Genomic_DNA"/>
</dbReference>
<dbReference type="CDD" id="cd21092">
    <property type="entry name" value="TPT_S35C2"/>
    <property type="match status" value="1"/>
</dbReference>
<feature type="transmembrane region" description="Helical" evidence="5">
    <location>
        <begin position="271"/>
        <end position="291"/>
    </location>
</feature>
<protein>
    <submittedName>
        <fullName evidence="7">S35C2-like protein</fullName>
    </submittedName>
</protein>
<evidence type="ECO:0000313" key="8">
    <source>
        <dbReference type="Proteomes" id="UP001164746"/>
    </source>
</evidence>
<dbReference type="PANTHER" id="PTHR11132">
    <property type="entry name" value="SOLUTE CARRIER FAMILY 35"/>
    <property type="match status" value="1"/>
</dbReference>
<proteinExistence type="predicted"/>
<keyword evidence="2 5" id="KW-0812">Transmembrane</keyword>
<gene>
    <name evidence="7" type="ORF">MAR_027146</name>
</gene>
<keyword evidence="3 5" id="KW-1133">Transmembrane helix</keyword>
<evidence type="ECO:0000259" key="6">
    <source>
        <dbReference type="Pfam" id="PF03151"/>
    </source>
</evidence>
<feature type="transmembrane region" description="Helical" evidence="5">
    <location>
        <begin position="38"/>
        <end position="59"/>
    </location>
</feature>
<organism evidence="7 8">
    <name type="scientific">Mya arenaria</name>
    <name type="common">Soft-shell clam</name>
    <dbReference type="NCBI Taxonomy" id="6604"/>
    <lineage>
        <taxon>Eukaryota</taxon>
        <taxon>Metazoa</taxon>
        <taxon>Spiralia</taxon>
        <taxon>Lophotrochozoa</taxon>
        <taxon>Mollusca</taxon>
        <taxon>Bivalvia</taxon>
        <taxon>Autobranchia</taxon>
        <taxon>Heteroconchia</taxon>
        <taxon>Euheterodonta</taxon>
        <taxon>Imparidentia</taxon>
        <taxon>Neoheterodontei</taxon>
        <taxon>Myida</taxon>
        <taxon>Myoidea</taxon>
        <taxon>Myidae</taxon>
        <taxon>Mya</taxon>
    </lineage>
</organism>
<feature type="transmembrane region" description="Helical" evidence="5">
    <location>
        <begin position="240"/>
        <end position="259"/>
    </location>
</feature>
<name>A0ABY7EW85_MYAAR</name>
<evidence type="ECO:0000313" key="7">
    <source>
        <dbReference type="EMBL" id="WAR12966.1"/>
    </source>
</evidence>
<feature type="domain" description="Sugar phosphate transporter" evidence="6">
    <location>
        <begin position="49"/>
        <end position="345"/>
    </location>
</feature>
<sequence length="414" mass="46795">MMTQSHKTLRDLETAAHLKLVKLRTSVGPEAEKVKKSLISVAFVTLAVKTVFLVLFYYVFSIGLTFYNQRFIKHWNYPLSLTMAHLLFKFSLSAVVRVVMELVTKKPRVVLPWGPYCKRVAPAGITSALDIGLSNWSFEFITVSLYTMSKSSAVIFILMFAVIMRLEKWRWSLLFVVLFIATGLFMFTYHSTQFNLEGFSMVMTASVLSGLRWTLAQVVMQKNELGLHHPLDTMYHIQPWMIVGLIPLSIAFEGVPLATTDQFFRFNDYEILLRNCSLVLLGAFLAFMLEFSEFLLLSQTSSLTLSISGIFKELCTLLLAHMINGDTMNAVNGVGLFVCLLGIILHVVLKALHRQETSSPSQNGAERIRMLNLDNTANISEDDEDEIFNYEVWLKPTLILQSSNSGFSSPPLVQ</sequence>
<evidence type="ECO:0000256" key="1">
    <source>
        <dbReference type="ARBA" id="ARBA00004141"/>
    </source>
</evidence>
<keyword evidence="4 5" id="KW-0472">Membrane</keyword>
<dbReference type="InterPro" id="IPR004853">
    <property type="entry name" value="Sugar_P_trans_dom"/>
</dbReference>
<accession>A0ABY7EW85</accession>
<evidence type="ECO:0000256" key="5">
    <source>
        <dbReference type="SAM" id="Phobius"/>
    </source>
</evidence>
<evidence type="ECO:0000256" key="3">
    <source>
        <dbReference type="ARBA" id="ARBA00022989"/>
    </source>
</evidence>
<feature type="transmembrane region" description="Helical" evidence="5">
    <location>
        <begin position="171"/>
        <end position="192"/>
    </location>
</feature>